<dbReference type="InParanoid" id="D7G5T2"/>
<dbReference type="EMBL" id="FN648894">
    <property type="protein sequence ID" value="CBJ27379.1"/>
    <property type="molecule type" value="Genomic_DNA"/>
</dbReference>
<dbReference type="OMA" id="SATHDHI"/>
<organism evidence="1 2">
    <name type="scientific">Ectocarpus siliculosus</name>
    <name type="common">Brown alga</name>
    <name type="synonym">Conferva siliculosa</name>
    <dbReference type="NCBI Taxonomy" id="2880"/>
    <lineage>
        <taxon>Eukaryota</taxon>
        <taxon>Sar</taxon>
        <taxon>Stramenopiles</taxon>
        <taxon>Ochrophyta</taxon>
        <taxon>PX clade</taxon>
        <taxon>Phaeophyceae</taxon>
        <taxon>Ectocarpales</taxon>
        <taxon>Ectocarpaceae</taxon>
        <taxon>Ectocarpus</taxon>
    </lineage>
</organism>
<dbReference type="OrthoDB" id="40887at2759"/>
<dbReference type="EMBL" id="FN649751">
    <property type="protein sequence ID" value="CBJ27379.1"/>
    <property type="molecule type" value="Genomic_DNA"/>
</dbReference>
<gene>
    <name evidence="1" type="ORF">Esi_0067_0079</name>
</gene>
<proteinExistence type="predicted"/>
<protein>
    <submittedName>
        <fullName evidence="1">Uncharacterized protein</fullName>
    </submittedName>
</protein>
<keyword evidence="2" id="KW-1185">Reference proteome</keyword>
<sequence length="162" mass="17859">MGDTAVAAAPVADVVHGEKRERAHSDMGELLNSPSAALMTLVDCDHLNDFNAVCEYLAVHAQEVVREVHGEGQPRHQGRLTIDNHRVMLNCPPAPEEGDSHGHILMKTISERSCELGISMKREFRVCDEGDKMHVREDICKGGDTMSHTEAHIPKKFAATKK</sequence>
<reference evidence="1 2" key="1">
    <citation type="journal article" date="2010" name="Nature">
        <title>The Ectocarpus genome and the independent evolution of multicellularity in brown algae.</title>
        <authorList>
            <person name="Cock J.M."/>
            <person name="Sterck L."/>
            <person name="Rouze P."/>
            <person name="Scornet D."/>
            <person name="Allen A.E."/>
            <person name="Amoutzias G."/>
            <person name="Anthouard V."/>
            <person name="Artiguenave F."/>
            <person name="Aury J.M."/>
            <person name="Badger J.H."/>
            <person name="Beszteri B."/>
            <person name="Billiau K."/>
            <person name="Bonnet E."/>
            <person name="Bothwell J.H."/>
            <person name="Bowler C."/>
            <person name="Boyen C."/>
            <person name="Brownlee C."/>
            <person name="Carrano C.J."/>
            <person name="Charrier B."/>
            <person name="Cho G.Y."/>
            <person name="Coelho S.M."/>
            <person name="Collen J."/>
            <person name="Corre E."/>
            <person name="Da Silva C."/>
            <person name="Delage L."/>
            <person name="Delaroque N."/>
            <person name="Dittami S.M."/>
            <person name="Doulbeau S."/>
            <person name="Elias M."/>
            <person name="Farnham G."/>
            <person name="Gachon C.M."/>
            <person name="Gschloessl B."/>
            <person name="Heesch S."/>
            <person name="Jabbari K."/>
            <person name="Jubin C."/>
            <person name="Kawai H."/>
            <person name="Kimura K."/>
            <person name="Kloareg B."/>
            <person name="Kupper F.C."/>
            <person name="Lang D."/>
            <person name="Le Bail A."/>
            <person name="Leblanc C."/>
            <person name="Lerouge P."/>
            <person name="Lohr M."/>
            <person name="Lopez P.J."/>
            <person name="Martens C."/>
            <person name="Maumus F."/>
            <person name="Michel G."/>
            <person name="Miranda-Saavedra D."/>
            <person name="Morales J."/>
            <person name="Moreau H."/>
            <person name="Motomura T."/>
            <person name="Nagasato C."/>
            <person name="Napoli C.A."/>
            <person name="Nelson D.R."/>
            <person name="Nyvall-Collen P."/>
            <person name="Peters A.F."/>
            <person name="Pommier C."/>
            <person name="Potin P."/>
            <person name="Poulain J."/>
            <person name="Quesneville H."/>
            <person name="Read B."/>
            <person name="Rensing S.A."/>
            <person name="Ritter A."/>
            <person name="Rousvoal S."/>
            <person name="Samanta M."/>
            <person name="Samson G."/>
            <person name="Schroeder D.C."/>
            <person name="Segurens B."/>
            <person name="Strittmatter M."/>
            <person name="Tonon T."/>
            <person name="Tregear J.W."/>
            <person name="Valentin K."/>
            <person name="von Dassow P."/>
            <person name="Yamagishi T."/>
            <person name="Van de Peer Y."/>
            <person name="Wincker P."/>
        </authorList>
    </citation>
    <scope>NUCLEOTIDE SEQUENCE [LARGE SCALE GENOMIC DNA]</scope>
    <source>
        <strain evidence="2">Ec32 / CCAP1310/4</strain>
    </source>
</reference>
<evidence type="ECO:0000313" key="2">
    <source>
        <dbReference type="Proteomes" id="UP000002630"/>
    </source>
</evidence>
<dbReference type="eggNOG" id="ENOG502SXHC">
    <property type="taxonomic scope" value="Eukaryota"/>
</dbReference>
<dbReference type="Proteomes" id="UP000002630">
    <property type="component" value="Linkage Group LG26"/>
</dbReference>
<accession>D7G5T2</accession>
<name>D7G5T2_ECTSI</name>
<dbReference type="AlphaFoldDB" id="D7G5T2"/>
<evidence type="ECO:0000313" key="1">
    <source>
        <dbReference type="EMBL" id="CBJ27379.1"/>
    </source>
</evidence>